<evidence type="ECO:0000256" key="2">
    <source>
        <dbReference type="ARBA" id="ARBA00022729"/>
    </source>
</evidence>
<dbReference type="PANTHER" id="PTHR11452:SF75">
    <property type="entry name" value="ALPHA-GALACTOSIDASE MEL1"/>
    <property type="match status" value="1"/>
</dbReference>
<evidence type="ECO:0000256" key="7">
    <source>
        <dbReference type="ARBA" id="ARBA00023326"/>
    </source>
</evidence>
<keyword evidence="4" id="KW-0136">Cellulose degradation</keyword>
<feature type="domain" description="Carbohydrate binding X2" evidence="10">
    <location>
        <begin position="775"/>
        <end position="848"/>
    </location>
</feature>
<gene>
    <name evidence="12" type="ORF">E1263_10330</name>
</gene>
<evidence type="ECO:0000256" key="4">
    <source>
        <dbReference type="ARBA" id="ARBA00023001"/>
    </source>
</evidence>
<protein>
    <recommendedName>
        <fullName evidence="8">Alpha-galactosidase</fullName>
        <ecNumber evidence="8">3.2.1.22</ecNumber>
    </recommendedName>
    <alternativeName>
        <fullName evidence="8">Melibiase</fullName>
    </alternativeName>
</protein>
<keyword evidence="8" id="KW-1015">Disulfide bond</keyword>
<dbReference type="GO" id="GO:0030245">
    <property type="term" value="P:cellulose catabolic process"/>
    <property type="evidence" value="ECO:0007669"/>
    <property type="project" value="UniProtKB-KW"/>
</dbReference>
<feature type="chain" id="PRO_5039436034" description="Alpha-galactosidase" evidence="9">
    <location>
        <begin position="34"/>
        <end position="944"/>
    </location>
</feature>
<feature type="domain" description="Alpha galactosidase C-terminal" evidence="11">
    <location>
        <begin position="391"/>
        <end position="464"/>
    </location>
</feature>
<dbReference type="SUPFAM" id="SSF51011">
    <property type="entry name" value="Glycosyl hydrolase domain"/>
    <property type="match status" value="1"/>
</dbReference>
<keyword evidence="3 8" id="KW-0378">Hydrolase</keyword>
<evidence type="ECO:0000256" key="5">
    <source>
        <dbReference type="ARBA" id="ARBA00023277"/>
    </source>
</evidence>
<comment type="caution">
    <text evidence="12">The sequence shown here is derived from an EMBL/GenBank/DDBJ whole genome shotgun (WGS) entry which is preliminary data.</text>
</comment>
<dbReference type="Proteomes" id="UP000295124">
    <property type="component" value="Unassembled WGS sequence"/>
</dbReference>
<evidence type="ECO:0000259" key="11">
    <source>
        <dbReference type="Pfam" id="PF17801"/>
    </source>
</evidence>
<dbReference type="InterPro" id="IPR013780">
    <property type="entry name" value="Glyco_hydro_b"/>
</dbReference>
<dbReference type="Gene3D" id="2.60.120.260">
    <property type="entry name" value="Galactose-binding domain-like"/>
    <property type="match status" value="3"/>
</dbReference>
<dbReference type="AlphaFoldDB" id="A0A4R4ZP47"/>
<dbReference type="Pfam" id="PF03442">
    <property type="entry name" value="CBM_X2"/>
    <property type="match status" value="1"/>
</dbReference>
<keyword evidence="13" id="KW-1185">Reference proteome</keyword>
<dbReference type="SUPFAM" id="SSF51445">
    <property type="entry name" value="(Trans)glycosidases"/>
    <property type="match status" value="1"/>
</dbReference>
<dbReference type="InterPro" id="IPR017853">
    <property type="entry name" value="GH"/>
</dbReference>
<proteinExistence type="inferred from homology"/>
<keyword evidence="5" id="KW-0119">Carbohydrate metabolism</keyword>
<dbReference type="OrthoDB" id="9807519at2"/>
<accession>A0A4R4ZP47</accession>
<evidence type="ECO:0000256" key="6">
    <source>
        <dbReference type="ARBA" id="ARBA00023295"/>
    </source>
</evidence>
<evidence type="ECO:0000313" key="12">
    <source>
        <dbReference type="EMBL" id="TDD60663.1"/>
    </source>
</evidence>
<dbReference type="RefSeq" id="WP_132166988.1">
    <property type="nucleotide sequence ID" value="NZ_SMKX01000022.1"/>
</dbReference>
<keyword evidence="7" id="KW-0624">Polysaccharide degradation</keyword>
<dbReference type="InterPro" id="IPR013785">
    <property type="entry name" value="Aldolase_TIM"/>
</dbReference>
<dbReference type="SUPFAM" id="SSF81296">
    <property type="entry name" value="E set domains"/>
    <property type="match status" value="1"/>
</dbReference>
<dbReference type="CDD" id="cd14792">
    <property type="entry name" value="GH27"/>
    <property type="match status" value="1"/>
</dbReference>
<dbReference type="InterPro" id="IPR041233">
    <property type="entry name" value="Melibiase_C"/>
</dbReference>
<evidence type="ECO:0000313" key="13">
    <source>
        <dbReference type="Proteomes" id="UP000295124"/>
    </source>
</evidence>
<comment type="catalytic activity">
    <reaction evidence="8">
        <text>Hydrolysis of terminal, non-reducing alpha-D-galactose residues in alpha-D-galactosides, including galactose oligosaccharides, galactomannans and galactolipids.</text>
        <dbReference type="EC" id="3.2.1.22"/>
    </reaction>
</comment>
<dbReference type="Gene3D" id="2.60.40.1180">
    <property type="entry name" value="Golgi alpha-mannosidase II"/>
    <property type="match status" value="1"/>
</dbReference>
<organism evidence="12 13">
    <name type="scientific">Kribbella antibiotica</name>
    <dbReference type="NCBI Taxonomy" id="190195"/>
    <lineage>
        <taxon>Bacteria</taxon>
        <taxon>Bacillati</taxon>
        <taxon>Actinomycetota</taxon>
        <taxon>Actinomycetes</taxon>
        <taxon>Propionibacteriales</taxon>
        <taxon>Kribbellaceae</taxon>
        <taxon>Kribbella</taxon>
    </lineage>
</organism>
<keyword evidence="6 8" id="KW-0326">Glycosidase</keyword>
<evidence type="ECO:0000256" key="9">
    <source>
        <dbReference type="SAM" id="SignalP"/>
    </source>
</evidence>
<dbReference type="Pfam" id="PF17801">
    <property type="entry name" value="Melibiase_C"/>
    <property type="match status" value="1"/>
</dbReference>
<dbReference type="Gene3D" id="3.20.20.70">
    <property type="entry name" value="Aldolase class I"/>
    <property type="match status" value="1"/>
</dbReference>
<name>A0A4R4ZP47_9ACTN</name>
<reference evidence="12 13" key="1">
    <citation type="submission" date="2019-03" db="EMBL/GenBank/DDBJ databases">
        <title>Draft genome sequences of novel Actinobacteria.</title>
        <authorList>
            <person name="Sahin N."/>
            <person name="Ay H."/>
            <person name="Saygin H."/>
        </authorList>
    </citation>
    <scope>NUCLEOTIDE SEQUENCE [LARGE SCALE GENOMIC DNA]</scope>
    <source>
        <strain evidence="12 13">JCM 13523</strain>
    </source>
</reference>
<dbReference type="InterPro" id="IPR014756">
    <property type="entry name" value="Ig_E-set"/>
</dbReference>
<evidence type="ECO:0000256" key="1">
    <source>
        <dbReference type="ARBA" id="ARBA00009743"/>
    </source>
</evidence>
<keyword evidence="2 9" id="KW-0732">Signal</keyword>
<dbReference type="InterPro" id="IPR005102">
    <property type="entry name" value="Carbo-bd_X2"/>
</dbReference>
<dbReference type="InterPro" id="IPR002241">
    <property type="entry name" value="Glyco_hydro_27"/>
</dbReference>
<dbReference type="EMBL" id="SMKX01000022">
    <property type="protein sequence ID" value="TDD60663.1"/>
    <property type="molecule type" value="Genomic_DNA"/>
</dbReference>
<dbReference type="PRINTS" id="PR00740">
    <property type="entry name" value="GLHYDRLASE27"/>
</dbReference>
<dbReference type="Pfam" id="PF16499">
    <property type="entry name" value="Melibiase_2"/>
    <property type="match status" value="2"/>
</dbReference>
<feature type="signal peptide" evidence="9">
    <location>
        <begin position="1"/>
        <end position="33"/>
    </location>
</feature>
<dbReference type="EC" id="3.2.1.22" evidence="8"/>
<dbReference type="PANTHER" id="PTHR11452">
    <property type="entry name" value="ALPHA-GALACTOSIDASE/ALPHA-N-ACETYLGALACTOSAMINIDASE"/>
    <property type="match status" value="1"/>
</dbReference>
<evidence type="ECO:0000259" key="10">
    <source>
        <dbReference type="Pfam" id="PF03442"/>
    </source>
</evidence>
<dbReference type="GO" id="GO:0004557">
    <property type="term" value="F:alpha-galactosidase activity"/>
    <property type="evidence" value="ECO:0007669"/>
    <property type="project" value="UniProtKB-EC"/>
</dbReference>
<sequence>MPISPGHRRLRGSVAALVVAALIPLGLSSTSVAAQARTATAATVALVQPLTGPAGEAARTPYMGWSSYSMQVYSPSGGTWINAAQLKAQSDAMHQKLQPYGYKYINIDAGWNDGVDAYGRPKPSTTLFPNGFQEVIDYIHANGQKVGIYSIPGISPALRQANLPVFGHPECRTGDLALQPLQQADYWGFGHRLDMAKPCAQYYLNSIADLYAQWGIDFLKFDSVTPGSGHNDLSLDARAEVAGWSQALTPHGIWFELSWALDINYADYWKQYANGWRIDWDVECYCPGQALTAWPNISRLFPKLADWWRHGGPGGWNDLDSLNVGNGAMDGLTQDERRTAATLWAVSAAPFYVGNDLTQLDQFGLSLLTNTEVIAVNQAGRPAQPVSTATDQQVWYSLNADSSYTVALYNLGGSQSTVTANWSDLGLAGGAQVRDLWAKQDLGSFASGFTATAVPAHGVRLLKVTPQPGSTISVNDDDQRVAYAGTWPRNGGREVTTITDSLAVTTVDTTAGGTAPAAGVRTTEVNNDNPAINYTGTWSRSWSRGLGDYQDDVQYAQTNGDAFSYTFTGTGVDYVTEKHASQGDVDIYVDGVFKQTVSTYQASGRGAQQVAYSISGLANGIHTIRGVKKTGQFMLLDKFNVRTPGGVRTISLNNNDAQITYTGSWGNSTGRGFGDYRDDVQYAEANGDAFSSTFIGTGVDYVTETHASQGEVDIYIDGIFKQTVNASQASGRGAQQVVYSISGLANGTHTIRGVKKSGQFMLVDRIDVRQPSLLTPDTAVFDKKTSAQADAVVQLGRPATDLTSIQRGGTTLVNGTDYTTSGAVVTIKKSNLAAQPIGYSSLAFTFRSDYRNDIHAATANGASLEFTFKGTSITWLTAVAPDQGEADVYVDNVLIQRVNLQNASRGTLQSVFTRSGLSNTDHTLRIVKISGTVLRNDVIRYTTA</sequence>
<comment type="similarity">
    <text evidence="1 8">Belongs to the glycosyl hydrolase 27 family.</text>
</comment>
<evidence type="ECO:0000256" key="8">
    <source>
        <dbReference type="RuleBase" id="RU361168"/>
    </source>
</evidence>
<evidence type="ECO:0000256" key="3">
    <source>
        <dbReference type="ARBA" id="ARBA00022801"/>
    </source>
</evidence>